<dbReference type="InterPro" id="IPR006034">
    <property type="entry name" value="Asparaginase/glutaminase-like"/>
</dbReference>
<dbReference type="PANTHER" id="PTHR11707">
    <property type="entry name" value="L-ASPARAGINASE"/>
    <property type="match status" value="1"/>
</dbReference>
<dbReference type="Proteomes" id="UP000694904">
    <property type="component" value="Chromosome 2"/>
</dbReference>
<protein>
    <recommendedName>
        <fullName evidence="1">asparaginase</fullName>
        <ecNumber evidence="1">3.5.1.1</ecNumber>
    </recommendedName>
</protein>
<dbReference type="PROSITE" id="PS51732">
    <property type="entry name" value="ASN_GLN_ASE_3"/>
    <property type="match status" value="1"/>
</dbReference>
<keyword evidence="5" id="KW-1185">Reference proteome</keyword>
<dbReference type="Pfam" id="PF12796">
    <property type="entry name" value="Ank_2"/>
    <property type="match status" value="2"/>
</dbReference>
<dbReference type="Pfam" id="PF00710">
    <property type="entry name" value="Asparaginase"/>
    <property type="match status" value="1"/>
</dbReference>
<evidence type="ECO:0000313" key="5">
    <source>
        <dbReference type="Proteomes" id="UP000694904"/>
    </source>
</evidence>
<organism evidence="5 6">
    <name type="scientific">Drosophila arizonae</name>
    <name type="common">Fruit fly</name>
    <dbReference type="NCBI Taxonomy" id="7263"/>
    <lineage>
        <taxon>Eukaryota</taxon>
        <taxon>Metazoa</taxon>
        <taxon>Ecdysozoa</taxon>
        <taxon>Arthropoda</taxon>
        <taxon>Hexapoda</taxon>
        <taxon>Insecta</taxon>
        <taxon>Pterygota</taxon>
        <taxon>Neoptera</taxon>
        <taxon>Endopterygota</taxon>
        <taxon>Diptera</taxon>
        <taxon>Brachycera</taxon>
        <taxon>Muscomorpha</taxon>
        <taxon>Ephydroidea</taxon>
        <taxon>Drosophilidae</taxon>
        <taxon>Drosophila</taxon>
    </lineage>
</organism>
<dbReference type="SMART" id="SM00248">
    <property type="entry name" value="ANK"/>
    <property type="match status" value="4"/>
</dbReference>
<dbReference type="PANTHER" id="PTHR11707:SF28">
    <property type="entry name" value="60 KDA LYSOPHOSPHOLIPASE"/>
    <property type="match status" value="1"/>
</dbReference>
<keyword evidence="2" id="KW-0040">ANK repeat</keyword>
<reference evidence="5" key="1">
    <citation type="journal article" date="1997" name="Nucleic Acids Res.">
        <title>tRNAscan-SE: a program for improved detection of transfer RNA genes in genomic sequence.</title>
        <authorList>
            <person name="Lowe T.M."/>
            <person name="Eddy S.R."/>
        </authorList>
    </citation>
    <scope>NUCLEOTIDE SEQUENCE [LARGE SCALE GENOMIC DNA]</scope>
</reference>
<proteinExistence type="predicted"/>
<dbReference type="InterPro" id="IPR041725">
    <property type="entry name" value="L-asparaginase_I"/>
</dbReference>
<dbReference type="PROSITE" id="PS50088">
    <property type="entry name" value="ANK_REPEAT"/>
    <property type="match status" value="3"/>
</dbReference>
<dbReference type="Gene3D" id="1.25.40.20">
    <property type="entry name" value="Ankyrin repeat-containing domain"/>
    <property type="match status" value="2"/>
</dbReference>
<dbReference type="InterPro" id="IPR027474">
    <property type="entry name" value="L-asparaginase_N"/>
</dbReference>
<evidence type="ECO:0000256" key="1">
    <source>
        <dbReference type="ARBA" id="ARBA00012920"/>
    </source>
</evidence>
<feature type="repeat" description="ANK" evidence="2">
    <location>
        <begin position="537"/>
        <end position="569"/>
    </location>
</feature>
<evidence type="ECO:0000256" key="2">
    <source>
        <dbReference type="PROSITE-ProRule" id="PRU00023"/>
    </source>
</evidence>
<evidence type="ECO:0000259" key="3">
    <source>
        <dbReference type="Pfam" id="PF00710"/>
    </source>
</evidence>
<name>A0ABM1PYW7_DROAR</name>
<dbReference type="SMART" id="SM00870">
    <property type="entry name" value="Asparaginase"/>
    <property type="match status" value="1"/>
</dbReference>
<dbReference type="RefSeq" id="XP_017872403.1">
    <property type="nucleotide sequence ID" value="XM_018016914.1"/>
</dbReference>
<dbReference type="PIRSF" id="PIRSF001220">
    <property type="entry name" value="L-ASNase_gatD"/>
    <property type="match status" value="1"/>
</dbReference>
<dbReference type="InterPro" id="IPR027473">
    <property type="entry name" value="L-asparaginase_C"/>
</dbReference>
<reference evidence="6" key="3">
    <citation type="submission" date="2025-08" db="UniProtKB">
        <authorList>
            <consortium name="RefSeq"/>
        </authorList>
    </citation>
    <scope>IDENTIFICATION</scope>
    <source>
        <tissue evidence="6">Whole organism</tissue>
    </source>
</reference>
<feature type="domain" description="Asparaginase/glutaminase C-terminal" evidence="4">
    <location>
        <begin position="246"/>
        <end position="351"/>
    </location>
</feature>
<sequence length="596" mass="66228">MANSSCRCAHSKESRILVIHTGGCIGMMRMEDGSLQNVSGELMKRLREDTSCHDKDYKLPFERGENSPLVLPWIHDTQYRVIYDIVEFAHLMNSSSIHLDDWVQLAKEVEDNYERYDGFIILHGRDTMAFTASALTFMLENLTKPVIITGSQLPIIELRTDGRSNFITSLLIAGNFDLPEVMLVFGHKVLRGCRSTKRANNSFHAFDSPNAPALGTCSVSIDIDNKTIFHPNNSGPFTAFTEMEPNVSLLRLYPGISVEVMQSFFNPPMKGVVIQSYGIGNIPTKDHKLSDIISDAISRGIVVVNMTQCPNGKVMPQHLTSNWMELGVVCAYDMTQEAALTKLSYVLGKKEWDLDVKKEKMEQSLRGELTIPKSAKSAEVDLIEGVARDLQVSKDKKRYEMCATFFPALVEAAIREDNPHKLTNLKQYGANLSDTNTEGRTALHLACFLGKENCVRTLLKDGSPVDLTDRFNRTPLHEAIDADNHELIEVLLKKGATLTEGPLELAQKLRSLAEHGNVDRLESYRLAGADLEVADGSGRTALHHASQLGEINVVKYLLPYYRNPSAKDCLGLCAIQYAKAGNFCNIVALLSADKNC</sequence>
<dbReference type="PROSITE" id="PS50297">
    <property type="entry name" value="ANK_REP_REGION"/>
    <property type="match status" value="3"/>
</dbReference>
<dbReference type="CDD" id="cd08963">
    <property type="entry name" value="L-asparaginase_I"/>
    <property type="match status" value="1"/>
</dbReference>
<dbReference type="Gene3D" id="3.40.50.1170">
    <property type="entry name" value="L-asparaginase, N-terminal domain"/>
    <property type="match status" value="1"/>
</dbReference>
<dbReference type="EC" id="3.5.1.1" evidence="1"/>
<reference evidence="5" key="2">
    <citation type="journal article" date="2016" name="G3 (Bethesda)">
        <title>Genome Evolution in Three Species of Cactophilic Drosophila.</title>
        <authorList>
            <person name="Sanchez-Flores A."/>
            <person name="Penazola F."/>
            <person name="Carpinteyro-Ponce J."/>
            <person name="Nazario-Yepiz N."/>
            <person name="Abreu-Goodger C."/>
            <person name="Machado C.A."/>
            <person name="Markow T.A."/>
        </authorList>
    </citation>
    <scope>NUCLEOTIDE SEQUENCE [LARGE SCALE GENOMIC DNA]</scope>
</reference>
<dbReference type="PIRSF" id="PIRSF500176">
    <property type="entry name" value="L_ASNase"/>
    <property type="match status" value="1"/>
</dbReference>
<dbReference type="SUPFAM" id="SSF48403">
    <property type="entry name" value="Ankyrin repeat"/>
    <property type="match status" value="1"/>
</dbReference>
<dbReference type="Gene3D" id="3.40.50.40">
    <property type="match status" value="1"/>
</dbReference>
<dbReference type="InterPro" id="IPR036770">
    <property type="entry name" value="Ankyrin_rpt-contain_sf"/>
</dbReference>
<dbReference type="InterPro" id="IPR037152">
    <property type="entry name" value="L-asparaginase_N_sf"/>
</dbReference>
<feature type="repeat" description="ANK" evidence="2">
    <location>
        <begin position="438"/>
        <end position="470"/>
    </location>
</feature>
<evidence type="ECO:0000259" key="4">
    <source>
        <dbReference type="Pfam" id="PF17763"/>
    </source>
</evidence>
<dbReference type="InterPro" id="IPR002110">
    <property type="entry name" value="Ankyrin_rpt"/>
</dbReference>
<dbReference type="Pfam" id="PF17763">
    <property type="entry name" value="Asparaginase_C"/>
    <property type="match status" value="1"/>
</dbReference>
<dbReference type="InterPro" id="IPR036152">
    <property type="entry name" value="Asp/glu_Ase-like_sf"/>
</dbReference>
<accession>A0ABM1PYW7</accession>
<feature type="repeat" description="ANK" evidence="2">
    <location>
        <begin position="471"/>
        <end position="498"/>
    </location>
</feature>
<dbReference type="InterPro" id="IPR040919">
    <property type="entry name" value="Asparaginase_C"/>
</dbReference>
<gene>
    <name evidence="6" type="primary">LOC108620042</name>
</gene>
<dbReference type="SUPFAM" id="SSF53774">
    <property type="entry name" value="Glutaminase/Asparaginase"/>
    <property type="match status" value="1"/>
</dbReference>
<dbReference type="PRINTS" id="PR00139">
    <property type="entry name" value="ASNGLNASE"/>
</dbReference>
<dbReference type="GeneID" id="108620042"/>
<evidence type="ECO:0000313" key="6">
    <source>
        <dbReference type="RefSeq" id="XP_017872403.1"/>
    </source>
</evidence>
<feature type="domain" description="L-asparaginase N-terminal" evidence="3">
    <location>
        <begin position="15"/>
        <end position="226"/>
    </location>
</feature>